<evidence type="ECO:0000256" key="4">
    <source>
        <dbReference type="ARBA" id="ARBA00023002"/>
    </source>
</evidence>
<name>A0A6J4QQE3_9ACTN</name>
<feature type="domain" description="FAD dependent oxidoreductase" evidence="6">
    <location>
        <begin position="10"/>
        <end position="361"/>
    </location>
</feature>
<evidence type="ECO:0000256" key="3">
    <source>
        <dbReference type="ARBA" id="ARBA00022827"/>
    </source>
</evidence>
<proteinExistence type="predicted"/>
<accession>A0A6J4QQE3</accession>
<dbReference type="GO" id="GO:0008115">
    <property type="term" value="F:sarcosine oxidase activity"/>
    <property type="evidence" value="ECO:0007669"/>
    <property type="project" value="UniProtKB-EC"/>
</dbReference>
<organism evidence="7">
    <name type="scientific">uncultured Rubrobacteraceae bacterium</name>
    <dbReference type="NCBI Taxonomy" id="349277"/>
    <lineage>
        <taxon>Bacteria</taxon>
        <taxon>Bacillati</taxon>
        <taxon>Actinomycetota</taxon>
        <taxon>Rubrobacteria</taxon>
        <taxon>Rubrobacterales</taxon>
        <taxon>Rubrobacteraceae</taxon>
        <taxon>environmental samples</taxon>
    </lineage>
</organism>
<dbReference type="SUPFAM" id="SSF51905">
    <property type="entry name" value="FAD/NAD(P)-binding domain"/>
    <property type="match status" value="1"/>
</dbReference>
<dbReference type="Gene3D" id="3.30.9.10">
    <property type="entry name" value="D-Amino Acid Oxidase, subunit A, domain 2"/>
    <property type="match status" value="1"/>
</dbReference>
<protein>
    <submittedName>
        <fullName evidence="7">Monomeric sarcosine oxidase</fullName>
        <ecNumber evidence="7">1.5.3.1</ecNumber>
    </submittedName>
</protein>
<evidence type="ECO:0000256" key="2">
    <source>
        <dbReference type="ARBA" id="ARBA00022630"/>
    </source>
</evidence>
<dbReference type="Pfam" id="PF01266">
    <property type="entry name" value="DAO"/>
    <property type="match status" value="1"/>
</dbReference>
<dbReference type="Gene3D" id="3.50.50.60">
    <property type="entry name" value="FAD/NAD(P)-binding domain"/>
    <property type="match status" value="1"/>
</dbReference>
<dbReference type="PANTHER" id="PTHR10961:SF7">
    <property type="entry name" value="FAD DEPENDENT OXIDOREDUCTASE DOMAIN-CONTAINING PROTEIN"/>
    <property type="match status" value="1"/>
</dbReference>
<evidence type="ECO:0000313" key="7">
    <source>
        <dbReference type="EMBL" id="CAA9451854.1"/>
    </source>
</evidence>
<gene>
    <name evidence="7" type="ORF">AVDCRST_MAG58-2114</name>
</gene>
<keyword evidence="4 7" id="KW-0560">Oxidoreductase</keyword>
<dbReference type="AlphaFoldDB" id="A0A6J4QQE3"/>
<evidence type="ECO:0000256" key="5">
    <source>
        <dbReference type="SAM" id="MobiDB-lite"/>
    </source>
</evidence>
<dbReference type="InterPro" id="IPR036188">
    <property type="entry name" value="FAD/NAD-bd_sf"/>
</dbReference>
<evidence type="ECO:0000256" key="1">
    <source>
        <dbReference type="ARBA" id="ARBA00001974"/>
    </source>
</evidence>
<keyword evidence="3" id="KW-0274">FAD</keyword>
<feature type="region of interest" description="Disordered" evidence="5">
    <location>
        <begin position="384"/>
        <end position="407"/>
    </location>
</feature>
<keyword evidence="2" id="KW-0285">Flavoprotein</keyword>
<dbReference type="GO" id="GO:0050660">
    <property type="term" value="F:flavin adenine dinucleotide binding"/>
    <property type="evidence" value="ECO:0007669"/>
    <property type="project" value="InterPro"/>
</dbReference>
<sequence length="418" mass="46897">MNVQSSGRYDAIVVGVGGMGSATAYYLARRGKRVLGLERFGIPHAMGSSHGHTRIIRLAYYEDPSYVLLLRRAYELWREIQGKAGEKLLHITGSIDSGPGESWVFKGSWESCKLHDLPHEVLTGAELGRRHPGYHLPPEHLALVQPEGGFLTPERCIVSYVMAAQSLGAEIHGHERVLEWVPLEGGVRVRTDRGTYEADRLVMTAGAWNGDLLDVLDGLAVPERQVLAWLQPARPDHFRPDNFPVFNLLVDEGRFYGFPVFGVPGFKFGKYFHLGETGNADEIDRQPRDYDEHLLRSFAERYFPDGCGPTMDLQTCMFTNTPDHHFVIDLHPEYPQVSIASPCSGHGFKFASVVGEIMADLAEKGFTRHDIGLFRLDRLRQQASVHKPGQPVRNGQTAEPPDGRPRSFTRVEDIKTFW</sequence>
<reference evidence="7" key="1">
    <citation type="submission" date="2020-02" db="EMBL/GenBank/DDBJ databases">
        <authorList>
            <person name="Meier V. D."/>
        </authorList>
    </citation>
    <scope>NUCLEOTIDE SEQUENCE</scope>
    <source>
        <strain evidence="7">AVDCRST_MAG58</strain>
    </source>
</reference>
<dbReference type="EC" id="1.5.3.1" evidence="7"/>
<evidence type="ECO:0000259" key="6">
    <source>
        <dbReference type="Pfam" id="PF01266"/>
    </source>
</evidence>
<dbReference type="PANTHER" id="PTHR10961">
    <property type="entry name" value="PEROXISOMAL SARCOSINE OXIDASE"/>
    <property type="match status" value="1"/>
</dbReference>
<dbReference type="InterPro" id="IPR006076">
    <property type="entry name" value="FAD-dep_OxRdtase"/>
</dbReference>
<comment type="cofactor">
    <cofactor evidence="1">
        <name>FAD</name>
        <dbReference type="ChEBI" id="CHEBI:57692"/>
    </cofactor>
</comment>
<dbReference type="EMBL" id="CADCVF010000024">
    <property type="protein sequence ID" value="CAA9451854.1"/>
    <property type="molecule type" value="Genomic_DNA"/>
</dbReference>
<dbReference type="NCBIfam" id="NF008425">
    <property type="entry name" value="PRK11259.1"/>
    <property type="match status" value="1"/>
</dbReference>
<dbReference type="InterPro" id="IPR045170">
    <property type="entry name" value="MTOX"/>
</dbReference>
<dbReference type="SUPFAM" id="SSF54373">
    <property type="entry name" value="FAD-linked reductases, C-terminal domain"/>
    <property type="match status" value="1"/>
</dbReference>